<dbReference type="AlphaFoldDB" id="A0AAP7W6K4"/>
<gene>
    <name evidence="1" type="ORF">S3E15_01032</name>
</gene>
<sequence>MSLPKYYENDPHDRQYPQLKQSLPLPVFAFSPLVQTEKFAANFQNDYVYRLYDKGG</sequence>
<reference evidence="1 2" key="1">
    <citation type="submission" date="2016-12" db="EMBL/GenBank/DDBJ databases">
        <title>Genome Sequences of Twelve Sporeforming Bacillus Species Isolated from Foods.</title>
        <authorList>
            <person name="De Jong A."/>
            <person name="Holsappel S."/>
            <person name="Kuipers O.P."/>
        </authorList>
    </citation>
    <scope>NUCLEOTIDE SEQUENCE [LARGE SCALE GENOMIC DNA]</scope>
    <source>
        <strain evidence="1 2">S3E15</strain>
    </source>
</reference>
<accession>A0AAP7W6K4</accession>
<comment type="caution">
    <text evidence="1">The sequence shown here is derived from an EMBL/GenBank/DDBJ whole genome shotgun (WGS) entry which is preliminary data.</text>
</comment>
<name>A0AAP7W6K4_BACMY</name>
<dbReference type="Proteomes" id="UP000194131">
    <property type="component" value="Unassembled WGS sequence"/>
</dbReference>
<organism evidence="1 2">
    <name type="scientific">Bacillus mycoides</name>
    <dbReference type="NCBI Taxonomy" id="1405"/>
    <lineage>
        <taxon>Bacteria</taxon>
        <taxon>Bacillati</taxon>
        <taxon>Bacillota</taxon>
        <taxon>Bacilli</taxon>
        <taxon>Bacillales</taxon>
        <taxon>Bacillaceae</taxon>
        <taxon>Bacillus</taxon>
        <taxon>Bacillus cereus group</taxon>
    </lineage>
</organism>
<evidence type="ECO:0000313" key="2">
    <source>
        <dbReference type="Proteomes" id="UP000194131"/>
    </source>
</evidence>
<proteinExistence type="predicted"/>
<dbReference type="EMBL" id="MRWU01000011">
    <property type="protein sequence ID" value="OSX91399.1"/>
    <property type="molecule type" value="Genomic_DNA"/>
</dbReference>
<evidence type="ECO:0000313" key="1">
    <source>
        <dbReference type="EMBL" id="OSX91399.1"/>
    </source>
</evidence>
<protein>
    <submittedName>
        <fullName evidence="1">Uncharacterized protein</fullName>
    </submittedName>
</protein>